<organism evidence="1 2">
    <name type="scientific">Vararia minispora EC-137</name>
    <dbReference type="NCBI Taxonomy" id="1314806"/>
    <lineage>
        <taxon>Eukaryota</taxon>
        <taxon>Fungi</taxon>
        <taxon>Dikarya</taxon>
        <taxon>Basidiomycota</taxon>
        <taxon>Agaricomycotina</taxon>
        <taxon>Agaricomycetes</taxon>
        <taxon>Russulales</taxon>
        <taxon>Lachnocladiaceae</taxon>
        <taxon>Vararia</taxon>
    </lineage>
</organism>
<accession>A0ACB8QRK0</accession>
<evidence type="ECO:0000313" key="2">
    <source>
        <dbReference type="Proteomes" id="UP000814128"/>
    </source>
</evidence>
<comment type="caution">
    <text evidence="1">The sequence shown here is derived from an EMBL/GenBank/DDBJ whole genome shotgun (WGS) entry which is preliminary data.</text>
</comment>
<sequence>MSFSFGPSSTQQSLYSSSGPSQSSTFADLGAFSSGTFGPDAAALDANSPELFKENLKVVHTHVEHIRSLVHAALIGIQKAYGSGVNATQTAATLQDLKQAIADLQALLVTSGVGALPLLPPGADPPTEAQILEQTTKAFNETWALRARHQDAAAMVANLLQAPDLPVTRS</sequence>
<dbReference type="EMBL" id="MU273505">
    <property type="protein sequence ID" value="KAI0034192.1"/>
    <property type="molecule type" value="Genomic_DNA"/>
</dbReference>
<protein>
    <submittedName>
        <fullName evidence="1">Uncharacterized protein</fullName>
    </submittedName>
</protein>
<dbReference type="Proteomes" id="UP000814128">
    <property type="component" value="Unassembled WGS sequence"/>
</dbReference>
<evidence type="ECO:0000313" key="1">
    <source>
        <dbReference type="EMBL" id="KAI0034192.1"/>
    </source>
</evidence>
<gene>
    <name evidence="1" type="ORF">K488DRAFT_84279</name>
</gene>
<keyword evidence="2" id="KW-1185">Reference proteome</keyword>
<name>A0ACB8QRK0_9AGAM</name>
<reference evidence="1" key="1">
    <citation type="submission" date="2021-02" db="EMBL/GenBank/DDBJ databases">
        <authorList>
            <consortium name="DOE Joint Genome Institute"/>
            <person name="Ahrendt S."/>
            <person name="Looney B.P."/>
            <person name="Miyauchi S."/>
            <person name="Morin E."/>
            <person name="Drula E."/>
            <person name="Courty P.E."/>
            <person name="Chicoki N."/>
            <person name="Fauchery L."/>
            <person name="Kohler A."/>
            <person name="Kuo A."/>
            <person name="Labutti K."/>
            <person name="Pangilinan J."/>
            <person name="Lipzen A."/>
            <person name="Riley R."/>
            <person name="Andreopoulos W."/>
            <person name="He G."/>
            <person name="Johnson J."/>
            <person name="Barry K.W."/>
            <person name="Grigoriev I.V."/>
            <person name="Nagy L."/>
            <person name="Hibbett D."/>
            <person name="Henrissat B."/>
            <person name="Matheny P.B."/>
            <person name="Labbe J."/>
            <person name="Martin F."/>
        </authorList>
    </citation>
    <scope>NUCLEOTIDE SEQUENCE</scope>
    <source>
        <strain evidence="1">EC-137</strain>
    </source>
</reference>
<proteinExistence type="predicted"/>
<reference evidence="1" key="2">
    <citation type="journal article" date="2022" name="New Phytol.">
        <title>Evolutionary transition to the ectomycorrhizal habit in the genomes of a hyperdiverse lineage of mushroom-forming fungi.</title>
        <authorList>
            <person name="Looney B."/>
            <person name="Miyauchi S."/>
            <person name="Morin E."/>
            <person name="Drula E."/>
            <person name="Courty P.E."/>
            <person name="Kohler A."/>
            <person name="Kuo A."/>
            <person name="LaButti K."/>
            <person name="Pangilinan J."/>
            <person name="Lipzen A."/>
            <person name="Riley R."/>
            <person name="Andreopoulos W."/>
            <person name="He G."/>
            <person name="Johnson J."/>
            <person name="Nolan M."/>
            <person name="Tritt A."/>
            <person name="Barry K.W."/>
            <person name="Grigoriev I.V."/>
            <person name="Nagy L.G."/>
            <person name="Hibbett D."/>
            <person name="Henrissat B."/>
            <person name="Matheny P.B."/>
            <person name="Labbe J."/>
            <person name="Martin F.M."/>
        </authorList>
    </citation>
    <scope>NUCLEOTIDE SEQUENCE</scope>
    <source>
        <strain evidence="1">EC-137</strain>
    </source>
</reference>